<feature type="domain" description="Chlorhexidine efflux transporter" evidence="2">
    <location>
        <begin position="69"/>
        <end position="130"/>
    </location>
</feature>
<comment type="caution">
    <text evidence="3">The sequence shown here is derived from an EMBL/GenBank/DDBJ whole genome shotgun (WGS) entry which is preliminary data.</text>
</comment>
<dbReference type="AlphaFoldDB" id="A0A2P8QZ18"/>
<feature type="domain" description="Chlorhexidine efflux transporter" evidence="2">
    <location>
        <begin position="2"/>
        <end position="62"/>
    </location>
</feature>
<dbReference type="RefSeq" id="WP_106872465.1">
    <property type="nucleotide sequence ID" value="NZ_CP053841.1"/>
</dbReference>
<keyword evidence="4" id="KW-1185">Reference proteome</keyword>
<protein>
    <recommendedName>
        <fullName evidence="2">Chlorhexidine efflux transporter domain-containing protein</fullName>
    </recommendedName>
</protein>
<gene>
    <name evidence="3" type="ORF">CQ405_07980</name>
</gene>
<feature type="transmembrane region" description="Helical" evidence="1">
    <location>
        <begin position="103"/>
        <end position="126"/>
    </location>
</feature>
<proteinExistence type="predicted"/>
<keyword evidence="1" id="KW-1133">Transmembrane helix</keyword>
<feature type="transmembrane region" description="Helical" evidence="1">
    <location>
        <begin position="7"/>
        <end position="25"/>
    </location>
</feature>
<evidence type="ECO:0000259" key="2">
    <source>
        <dbReference type="Pfam" id="PF05232"/>
    </source>
</evidence>
<name>A0A2P8QZ18_9BACT</name>
<keyword evidence="1" id="KW-0472">Membrane</keyword>
<dbReference type="Proteomes" id="UP000240535">
    <property type="component" value="Unassembled WGS sequence"/>
</dbReference>
<dbReference type="Pfam" id="PF05232">
    <property type="entry name" value="BTP"/>
    <property type="match status" value="2"/>
</dbReference>
<dbReference type="NCBIfam" id="NF033664">
    <property type="entry name" value="PACE_transport"/>
    <property type="match status" value="1"/>
</dbReference>
<reference evidence="4" key="1">
    <citation type="submission" date="2017-10" db="EMBL/GenBank/DDBJ databases">
        <title>Campylobacter species from seals.</title>
        <authorList>
            <person name="Gilbert M.J."/>
            <person name="Zomer A.L."/>
            <person name="Timmerman A.J."/>
            <person name="Duim B."/>
            <person name="Wagenaar J.A."/>
        </authorList>
    </citation>
    <scope>NUCLEOTIDE SEQUENCE [LARGE SCALE GENOMIC DNA]</scope>
    <source>
        <strain evidence="4">17S00004-5</strain>
    </source>
</reference>
<accession>A0A2P8QZ18</accession>
<evidence type="ECO:0000313" key="4">
    <source>
        <dbReference type="Proteomes" id="UP000240535"/>
    </source>
</evidence>
<evidence type="ECO:0000256" key="1">
    <source>
        <dbReference type="SAM" id="Phobius"/>
    </source>
</evidence>
<feature type="transmembrane region" description="Helical" evidence="1">
    <location>
        <begin position="79"/>
        <end position="97"/>
    </location>
</feature>
<dbReference type="EMBL" id="PDHH01000007">
    <property type="protein sequence ID" value="PSM51494.1"/>
    <property type="molecule type" value="Genomic_DNA"/>
</dbReference>
<feature type="transmembrane region" description="Helical" evidence="1">
    <location>
        <begin position="37"/>
        <end position="58"/>
    </location>
</feature>
<evidence type="ECO:0000313" key="3">
    <source>
        <dbReference type="EMBL" id="PSM51494.1"/>
    </source>
</evidence>
<dbReference type="InterPro" id="IPR058208">
    <property type="entry name" value="PACE"/>
</dbReference>
<dbReference type="OrthoDB" id="1631120at2"/>
<organism evidence="3 4">
    <name type="scientific">Campylobacter blaseri</name>
    <dbReference type="NCBI Taxonomy" id="2042961"/>
    <lineage>
        <taxon>Bacteria</taxon>
        <taxon>Pseudomonadati</taxon>
        <taxon>Campylobacterota</taxon>
        <taxon>Epsilonproteobacteria</taxon>
        <taxon>Campylobacterales</taxon>
        <taxon>Campylobacteraceae</taxon>
        <taxon>Campylobacter</taxon>
    </lineage>
</organism>
<keyword evidence="1" id="KW-0812">Transmembrane</keyword>
<dbReference type="InterPro" id="IPR007896">
    <property type="entry name" value="BTP_bacteria"/>
</dbReference>
<sequence length="136" mass="15679">MKLKERVLHSFIFEIFAILITIIFLNFVSKSAMETKVGVSLIISLAAVSWNFIFNLMFDKIFTGERIKRGFGVRVLHASLFELGFLLFTVPFVAFAMDTSFVAAFFINIGITLIILVFAIVYNWVYDRVRLFFVDK</sequence>